<dbReference type="GO" id="GO:0009360">
    <property type="term" value="C:DNA polymerase III complex"/>
    <property type="evidence" value="ECO:0007669"/>
    <property type="project" value="TreeGrafter"/>
</dbReference>
<dbReference type="RefSeq" id="WP_160335337.1">
    <property type="nucleotide sequence ID" value="NZ_CALPCR010000017.1"/>
</dbReference>
<evidence type="ECO:0000313" key="2">
    <source>
        <dbReference type="Proteomes" id="UP000472580"/>
    </source>
</evidence>
<evidence type="ECO:0000313" key="1">
    <source>
        <dbReference type="EMBL" id="MVX56909.1"/>
    </source>
</evidence>
<dbReference type="EMBL" id="WSRP01000017">
    <property type="protein sequence ID" value="MVX56909.1"/>
    <property type="molecule type" value="Genomic_DNA"/>
</dbReference>
<organism evidence="1 2">
    <name type="scientific">Parasutterella muris</name>
    <dbReference type="NCBI Taxonomy" id="2565572"/>
    <lineage>
        <taxon>Bacteria</taxon>
        <taxon>Pseudomonadati</taxon>
        <taxon>Pseudomonadota</taxon>
        <taxon>Betaproteobacteria</taxon>
        <taxon>Burkholderiales</taxon>
        <taxon>Sutterellaceae</taxon>
        <taxon>Parasutterella</taxon>
    </lineage>
</organism>
<sequence>MEITDLYPWLERPAAALRKMRDKLPGGVLIYGPRGSGAYELAASFAASVVCSSPKDGVACGSCADCRLVQAGTHPDLKYVLSETEAALRPEPWNGKIQPLPKGKSFSKQILIEQVREIGEYLSVTAFRSDHRAVLIYPADSMSEDQSSALLKTLEEPPEGAVLILVADDVSSILPTIRSRCQLVRVAPPTREQGIAYLKSQKVRNPESELARLGGLPLLIHESGANLLLEKKDEKMILDLLAKGALMTSGDVLEAVKNDLTIGPLVAVMQRWCWDISAQSMGLESRYFPDYAAAVQSLSAQIDIRRFQEFNAKLNQASRSKDHPLSKKLVAQTLLMDYASALKASQKNY</sequence>
<accession>A0A6L6YJI6</accession>
<comment type="caution">
    <text evidence="1">The sequence shown here is derived from an EMBL/GenBank/DDBJ whole genome shotgun (WGS) entry which is preliminary data.</text>
</comment>
<dbReference type="AlphaFoldDB" id="A0A6L6YJI6"/>
<gene>
    <name evidence="1" type="ORF">E5987_06765</name>
</gene>
<keyword evidence="2" id="KW-1185">Reference proteome</keyword>
<dbReference type="InterPro" id="IPR050238">
    <property type="entry name" value="DNA_Rep/Repair_Clamp_Loader"/>
</dbReference>
<dbReference type="PANTHER" id="PTHR11669:SF8">
    <property type="entry name" value="DNA POLYMERASE III SUBUNIT DELTA"/>
    <property type="match status" value="1"/>
</dbReference>
<dbReference type="InterPro" id="IPR027417">
    <property type="entry name" value="P-loop_NTPase"/>
</dbReference>
<name>A0A6L6YJI6_9BURK</name>
<dbReference type="SUPFAM" id="SSF52540">
    <property type="entry name" value="P-loop containing nucleoside triphosphate hydrolases"/>
    <property type="match status" value="1"/>
</dbReference>
<proteinExistence type="predicted"/>
<dbReference type="GO" id="GO:0006261">
    <property type="term" value="P:DNA-templated DNA replication"/>
    <property type="evidence" value="ECO:0007669"/>
    <property type="project" value="TreeGrafter"/>
</dbReference>
<dbReference type="Proteomes" id="UP000472580">
    <property type="component" value="Unassembled WGS sequence"/>
</dbReference>
<protein>
    <submittedName>
        <fullName evidence="1">DNA polymerase III subunit delta</fullName>
    </submittedName>
</protein>
<dbReference type="OrthoDB" id="9811073at2"/>
<reference evidence="1 2" key="1">
    <citation type="submission" date="2019-12" db="EMBL/GenBank/DDBJ databases">
        <title>Microbes associate with the intestines of laboratory mice.</title>
        <authorList>
            <person name="Navarre W."/>
            <person name="Wong E."/>
        </authorList>
    </citation>
    <scope>NUCLEOTIDE SEQUENCE [LARGE SCALE GENOMIC DNA]</scope>
    <source>
        <strain evidence="1 2">NM82_D38</strain>
    </source>
</reference>
<dbReference type="Gene3D" id="3.40.50.300">
    <property type="entry name" value="P-loop containing nucleotide triphosphate hydrolases"/>
    <property type="match status" value="1"/>
</dbReference>
<dbReference type="PANTHER" id="PTHR11669">
    <property type="entry name" value="REPLICATION FACTOR C / DNA POLYMERASE III GAMMA-TAU SUBUNIT"/>
    <property type="match status" value="1"/>
</dbReference>
<dbReference type="Pfam" id="PF13177">
    <property type="entry name" value="DNA_pol3_delta2"/>
    <property type="match status" value="1"/>
</dbReference>